<reference evidence="3 4" key="1">
    <citation type="journal article" date="2024" name="Ann. Entomol. Soc. Am.">
        <title>Genomic analyses of the southern and eastern yellowjacket wasps (Hymenoptera: Vespidae) reveal evolutionary signatures of social life.</title>
        <authorList>
            <person name="Catto M.A."/>
            <person name="Caine P.B."/>
            <person name="Orr S.E."/>
            <person name="Hunt B.G."/>
            <person name="Goodisman M.A.D."/>
        </authorList>
    </citation>
    <scope>NUCLEOTIDE SEQUENCE [LARGE SCALE GENOMIC DNA]</scope>
    <source>
        <strain evidence="3">232</strain>
        <tissue evidence="3">Head and thorax</tissue>
    </source>
</reference>
<feature type="signal peptide" evidence="2">
    <location>
        <begin position="1"/>
        <end position="20"/>
    </location>
</feature>
<keyword evidence="1" id="KW-1133">Transmembrane helix</keyword>
<protein>
    <submittedName>
        <fullName evidence="3">Alkaline phosphatase 4 isoform X1</fullName>
    </submittedName>
</protein>
<keyword evidence="2" id="KW-0732">Signal</keyword>
<gene>
    <name evidence="3" type="ORF">V1477_015296</name>
</gene>
<comment type="caution">
    <text evidence="3">The sequence shown here is derived from an EMBL/GenBank/DDBJ whole genome shotgun (WGS) entry which is preliminary data.</text>
</comment>
<feature type="transmembrane region" description="Helical" evidence="1">
    <location>
        <begin position="85"/>
        <end position="106"/>
    </location>
</feature>
<evidence type="ECO:0000256" key="2">
    <source>
        <dbReference type="SAM" id="SignalP"/>
    </source>
</evidence>
<evidence type="ECO:0000256" key="1">
    <source>
        <dbReference type="SAM" id="Phobius"/>
    </source>
</evidence>
<keyword evidence="4" id="KW-1185">Reference proteome</keyword>
<dbReference type="InterPro" id="IPR017850">
    <property type="entry name" value="Alkaline_phosphatase_core_sf"/>
</dbReference>
<evidence type="ECO:0000313" key="3">
    <source>
        <dbReference type="EMBL" id="KAL2731473.1"/>
    </source>
</evidence>
<accession>A0ABD2BFF2</accession>
<name>A0ABD2BFF2_VESMC</name>
<keyword evidence="1" id="KW-0472">Membrane</keyword>
<organism evidence="3 4">
    <name type="scientific">Vespula maculifrons</name>
    <name type="common">Eastern yellow jacket</name>
    <name type="synonym">Wasp</name>
    <dbReference type="NCBI Taxonomy" id="7453"/>
    <lineage>
        <taxon>Eukaryota</taxon>
        <taxon>Metazoa</taxon>
        <taxon>Ecdysozoa</taxon>
        <taxon>Arthropoda</taxon>
        <taxon>Hexapoda</taxon>
        <taxon>Insecta</taxon>
        <taxon>Pterygota</taxon>
        <taxon>Neoptera</taxon>
        <taxon>Endopterygota</taxon>
        <taxon>Hymenoptera</taxon>
        <taxon>Apocrita</taxon>
        <taxon>Aculeata</taxon>
        <taxon>Vespoidea</taxon>
        <taxon>Vespidae</taxon>
        <taxon>Vespinae</taxon>
        <taxon>Vespula</taxon>
    </lineage>
</organism>
<dbReference type="Gene3D" id="3.40.720.10">
    <property type="entry name" value="Alkaline Phosphatase, subunit A"/>
    <property type="match status" value="1"/>
</dbReference>
<sequence length="108" mass="12512">MDLSHYLVFAISLIQFLLHSDELILKVLYVCICPYSHLFRSTFEQNYIAHVIAYAACFKDWPSHCDSAYSRYFYELSNTRGRSTAASSFASTYTIFTILILMSTLMRP</sequence>
<feature type="chain" id="PRO_5044879973" evidence="2">
    <location>
        <begin position="21"/>
        <end position="108"/>
    </location>
</feature>
<dbReference type="Proteomes" id="UP001607303">
    <property type="component" value="Unassembled WGS sequence"/>
</dbReference>
<dbReference type="AlphaFoldDB" id="A0ABD2BFF2"/>
<proteinExistence type="predicted"/>
<dbReference type="EMBL" id="JAYRBN010000076">
    <property type="protein sequence ID" value="KAL2731473.1"/>
    <property type="molecule type" value="Genomic_DNA"/>
</dbReference>
<keyword evidence="1" id="KW-0812">Transmembrane</keyword>
<evidence type="ECO:0000313" key="4">
    <source>
        <dbReference type="Proteomes" id="UP001607303"/>
    </source>
</evidence>